<dbReference type="EMBL" id="AEXL02000030">
    <property type="protein sequence ID" value="EIJ66657.1"/>
    <property type="molecule type" value="Genomic_DNA"/>
</dbReference>
<proteinExistence type="predicted"/>
<gene>
    <name evidence="1" type="ORF">BD31_I1095</name>
</gene>
<dbReference type="PATRIC" id="fig|859350.6.peg.318"/>
<evidence type="ECO:0000313" key="2">
    <source>
        <dbReference type="Proteomes" id="UP000003423"/>
    </source>
</evidence>
<dbReference type="AlphaFoldDB" id="I3D4L4"/>
<dbReference type="Proteomes" id="UP000003423">
    <property type="component" value="Unassembled WGS sequence"/>
</dbReference>
<comment type="caution">
    <text evidence="1">The sequence shown here is derived from an EMBL/GenBank/DDBJ whole genome shotgun (WGS) entry which is preliminary data.</text>
</comment>
<reference evidence="1 2" key="1">
    <citation type="journal article" date="2012" name="J. Bacteriol.">
        <title>Genome sequence of "Candidatus Nitrosopumilus salaria" BD31, an ammonia-oxidizing archaeon from the San Francisco Bay estuary.</title>
        <authorList>
            <person name="Mosier A.C."/>
            <person name="Allen E.E."/>
            <person name="Kim M."/>
            <person name="Ferriera S."/>
            <person name="Francis C.A."/>
        </authorList>
    </citation>
    <scope>NUCLEOTIDE SEQUENCE [LARGE SCALE GENOMIC DNA]</scope>
    <source>
        <strain evidence="1 2">BD31</strain>
    </source>
</reference>
<accession>I3D4L4</accession>
<sequence length="41" mass="4996">MQNTIYFKNSRHELNGNKWMWKKITSSNLIQIQKKNLDKCI</sequence>
<name>I3D4L4_9ARCH</name>
<protein>
    <submittedName>
        <fullName evidence="1">Uncharacterized protein</fullName>
    </submittedName>
</protein>
<evidence type="ECO:0000313" key="1">
    <source>
        <dbReference type="EMBL" id="EIJ66657.1"/>
    </source>
</evidence>
<organism evidence="1 2">
    <name type="scientific">Candidatus Nitrosopumilus salarius BD31</name>
    <dbReference type="NCBI Taxonomy" id="859350"/>
    <lineage>
        <taxon>Archaea</taxon>
        <taxon>Nitrososphaerota</taxon>
        <taxon>Nitrososphaeria</taxon>
        <taxon>Nitrosopumilales</taxon>
        <taxon>Nitrosopumilaceae</taxon>
        <taxon>Nitrosopumilus</taxon>
    </lineage>
</organism>
<keyword evidence="2" id="KW-1185">Reference proteome</keyword>